<dbReference type="AlphaFoldDB" id="A0A5N5WVC6"/>
<proteinExistence type="predicted"/>
<evidence type="ECO:0000313" key="2">
    <source>
        <dbReference type="Proteomes" id="UP000326565"/>
    </source>
</evidence>
<keyword evidence="2" id="KW-1185">Reference proteome</keyword>
<gene>
    <name evidence="1" type="ORF">BDV29DRAFT_159809</name>
</gene>
<protein>
    <recommendedName>
        <fullName evidence="3">GED domain-containing protein</fullName>
    </recommendedName>
</protein>
<evidence type="ECO:0008006" key="3">
    <source>
        <dbReference type="Google" id="ProtNLM"/>
    </source>
</evidence>
<organism evidence="1 2">
    <name type="scientific">Aspergillus leporis</name>
    <dbReference type="NCBI Taxonomy" id="41062"/>
    <lineage>
        <taxon>Eukaryota</taxon>
        <taxon>Fungi</taxon>
        <taxon>Dikarya</taxon>
        <taxon>Ascomycota</taxon>
        <taxon>Pezizomycotina</taxon>
        <taxon>Eurotiomycetes</taxon>
        <taxon>Eurotiomycetidae</taxon>
        <taxon>Eurotiales</taxon>
        <taxon>Aspergillaceae</taxon>
        <taxon>Aspergillus</taxon>
        <taxon>Aspergillus subgen. Circumdati</taxon>
    </lineage>
</organism>
<dbReference type="Proteomes" id="UP000326565">
    <property type="component" value="Unassembled WGS sequence"/>
</dbReference>
<name>A0A5N5WVC6_9EURO</name>
<dbReference type="EMBL" id="ML732282">
    <property type="protein sequence ID" value="KAB8071110.1"/>
    <property type="molecule type" value="Genomic_DNA"/>
</dbReference>
<sequence>MHDYYYTWDEDAATARMVDKFERYYRLNMFAFVGYVYSMVIDDCLLKPLSEAIFLEKIVDALSRDTVSQIVGQSDAEARMRQGYKGEIRNIDTSLARLSPFWRSDS</sequence>
<evidence type="ECO:0000313" key="1">
    <source>
        <dbReference type="EMBL" id="KAB8071110.1"/>
    </source>
</evidence>
<accession>A0A5N5WVC6</accession>
<reference evidence="1 2" key="1">
    <citation type="submission" date="2019-04" db="EMBL/GenBank/DDBJ databases">
        <title>Friends and foes A comparative genomics study of 23 Aspergillus species from section Flavi.</title>
        <authorList>
            <consortium name="DOE Joint Genome Institute"/>
            <person name="Kjaerbolling I."/>
            <person name="Vesth T."/>
            <person name="Frisvad J.C."/>
            <person name="Nybo J.L."/>
            <person name="Theobald S."/>
            <person name="Kildgaard S."/>
            <person name="Isbrandt T."/>
            <person name="Kuo A."/>
            <person name="Sato A."/>
            <person name="Lyhne E.K."/>
            <person name="Kogle M.E."/>
            <person name="Wiebenga A."/>
            <person name="Kun R.S."/>
            <person name="Lubbers R.J."/>
            <person name="Makela M.R."/>
            <person name="Barry K."/>
            <person name="Chovatia M."/>
            <person name="Clum A."/>
            <person name="Daum C."/>
            <person name="Haridas S."/>
            <person name="He G."/>
            <person name="LaButti K."/>
            <person name="Lipzen A."/>
            <person name="Mondo S."/>
            <person name="Riley R."/>
            <person name="Salamov A."/>
            <person name="Simmons B.A."/>
            <person name="Magnuson J.K."/>
            <person name="Henrissat B."/>
            <person name="Mortensen U.H."/>
            <person name="Larsen T.O."/>
            <person name="Devries R.P."/>
            <person name="Grigoriev I.V."/>
            <person name="Machida M."/>
            <person name="Baker S.E."/>
            <person name="Andersen M.R."/>
        </authorList>
    </citation>
    <scope>NUCLEOTIDE SEQUENCE [LARGE SCALE GENOMIC DNA]</scope>
    <source>
        <strain evidence="1 2">CBS 151.66</strain>
    </source>
</reference>